<reference evidence="1" key="1">
    <citation type="journal article" date="2016" name="Sci. Rep.">
        <title>Molecular characterization of firefly nuptial gifts: a multi-omics approach sheds light on postcopulatory sexual selection.</title>
        <authorList>
            <person name="Al-Wathiqui N."/>
            <person name="Fallon T.R."/>
            <person name="South A."/>
            <person name="Weng J.K."/>
            <person name="Lewis S.M."/>
        </authorList>
    </citation>
    <scope>NUCLEOTIDE SEQUENCE</scope>
</reference>
<dbReference type="Proteomes" id="UP000327044">
    <property type="component" value="Unassembled WGS sequence"/>
</dbReference>
<reference evidence="2" key="3">
    <citation type="submission" date="2019-08" db="EMBL/GenBank/DDBJ databases">
        <authorList>
            <consortium name="Photinus pyralis genome working group"/>
            <person name="Fallon T.R."/>
            <person name="Sander Lower S.E."/>
            <person name="Weng J.-K."/>
        </authorList>
    </citation>
    <scope>NUCLEOTIDE SEQUENCE</scope>
    <source>
        <strain evidence="2">1611_PpyrPB1</strain>
        <tissue evidence="2">Whole body</tissue>
    </source>
</reference>
<keyword evidence="3" id="KW-1185">Reference proteome</keyword>
<dbReference type="EMBL" id="VVIM01000010">
    <property type="protein sequence ID" value="KAB0792330.1"/>
    <property type="molecule type" value="Genomic_DNA"/>
</dbReference>
<organism evidence="1">
    <name type="scientific">Photinus pyralis</name>
    <name type="common">Common eastern firefly</name>
    <name type="synonym">Lampyris pyralis</name>
    <dbReference type="NCBI Taxonomy" id="7054"/>
    <lineage>
        <taxon>Eukaryota</taxon>
        <taxon>Metazoa</taxon>
        <taxon>Ecdysozoa</taxon>
        <taxon>Arthropoda</taxon>
        <taxon>Hexapoda</taxon>
        <taxon>Insecta</taxon>
        <taxon>Pterygota</taxon>
        <taxon>Neoptera</taxon>
        <taxon>Endopterygota</taxon>
        <taxon>Coleoptera</taxon>
        <taxon>Polyphaga</taxon>
        <taxon>Elateriformia</taxon>
        <taxon>Elateroidea</taxon>
        <taxon>Lampyridae</taxon>
        <taxon>Lampyrinae</taxon>
        <taxon>Photinus</taxon>
    </lineage>
</organism>
<dbReference type="InParanoid" id="A0A1Y1KUP8"/>
<evidence type="ECO:0000313" key="2">
    <source>
        <dbReference type="EMBL" id="KAB0792330.1"/>
    </source>
</evidence>
<protein>
    <submittedName>
        <fullName evidence="1">Uncharacterized protein</fullName>
    </submittedName>
</protein>
<dbReference type="OrthoDB" id="6423726at2759"/>
<name>A0A1Y1KUP8_PHOPY</name>
<reference evidence="2 3" key="2">
    <citation type="journal article" date="2018" name="Elife">
        <title>Firefly genomes illuminate parallel origins of bioluminescence in beetles.</title>
        <authorList>
            <person name="Fallon T.R."/>
            <person name="Lower S.E."/>
            <person name="Chang C.H."/>
            <person name="Bessho-Uehara M."/>
            <person name="Martin G.J."/>
            <person name="Bewick A.J."/>
            <person name="Behringer M."/>
            <person name="Debat H.J."/>
            <person name="Wong I."/>
            <person name="Day J.C."/>
            <person name="Suvorov A."/>
            <person name="Silva C.J."/>
            <person name="Stanger-Hall K.F."/>
            <person name="Hall D.W."/>
            <person name="Schmitz R.J."/>
            <person name="Nelson D.R."/>
            <person name="Lewis S.M."/>
            <person name="Shigenobu S."/>
            <person name="Bybee S.M."/>
            <person name="Larracuente A.M."/>
            <person name="Oba Y."/>
            <person name="Weng J.K."/>
        </authorList>
    </citation>
    <scope>NUCLEOTIDE SEQUENCE [LARGE SCALE GENOMIC DNA]</scope>
    <source>
        <strain evidence="2">1611_PpyrPB1</strain>
        <tissue evidence="2">Whole body</tissue>
    </source>
</reference>
<evidence type="ECO:0000313" key="1">
    <source>
        <dbReference type="EMBL" id="JAV63910.1"/>
    </source>
</evidence>
<gene>
    <name evidence="2" type="ORF">PPYR_14289</name>
</gene>
<accession>A0A1Y1KUP8</accession>
<proteinExistence type="predicted"/>
<evidence type="ECO:0000313" key="3">
    <source>
        <dbReference type="Proteomes" id="UP000327044"/>
    </source>
</evidence>
<dbReference type="EMBL" id="GEZM01075866">
    <property type="protein sequence ID" value="JAV63910.1"/>
    <property type="molecule type" value="Transcribed_RNA"/>
</dbReference>
<dbReference type="AlphaFoldDB" id="A0A1Y1KUP8"/>
<sequence>MGSCMGRCTPCSDTASKFFGFSNHDFANLIDESSYEGNQSCFLLRIFNKRKEHKAPKKPVLEFVEGIFNPVGDSYCRLNESHLPSSSSYNSRDIPMQCLDVRALMAHTTTSTPASSLDLEWEHEALPPSVIGDPSTNSWAILPEECTESSTQHIHGCNSDWSRVSSADSLEWDNVQNSLHASPPISDVDTDTQLLLGEIERLTSEALKETGQNLIS</sequence>